<comment type="similarity">
    <text evidence="1">Belongs to the NmrA-type oxidoreductase family. Isoflavone reductase subfamily.</text>
</comment>
<dbReference type="Gene3D" id="3.90.25.10">
    <property type="entry name" value="UDP-galactose 4-epimerase, domain 1"/>
    <property type="match status" value="1"/>
</dbReference>
<protein>
    <recommendedName>
        <fullName evidence="4">NmrA-like domain-containing protein</fullName>
    </recommendedName>
</protein>
<sequence length="313" mass="34522">MVVVAVAGGTGKVGRTIVETLVSEGKHQVIVLSREGNKSLEEEIGAPILPVDYHDVSALTQLFEEHNVHTVISTIGTNGPSPPELDIIKAADAAGPVKRFISSDWGLPHTEEQGSQANSARNKLRAQEELRKTSLEWTAIHNGFFLDFWGSANIKSYLPRAATFIDTPNRTAAIPGSGEVPVTFTYSRDVARFVAAFLDVNKWERSTFIIGDKVTWNQLLKIVEEATGDKFSVTYDSVEKLEKGEVTELPGHIPMYTRVPKAIFHKVQAAYGLWSEKGAFDLDASKILNDAFPDIKPISVKNFMEEAWGKQKQ</sequence>
<dbReference type="Proteomes" id="UP001152049">
    <property type="component" value="Unassembled WGS sequence"/>
</dbReference>
<organism evidence="5 6">
    <name type="scientific">Fusarium torreyae</name>
    <dbReference type="NCBI Taxonomy" id="1237075"/>
    <lineage>
        <taxon>Eukaryota</taxon>
        <taxon>Fungi</taxon>
        <taxon>Dikarya</taxon>
        <taxon>Ascomycota</taxon>
        <taxon>Pezizomycotina</taxon>
        <taxon>Sordariomycetes</taxon>
        <taxon>Hypocreomycetidae</taxon>
        <taxon>Hypocreales</taxon>
        <taxon>Nectriaceae</taxon>
        <taxon>Fusarium</taxon>
    </lineage>
</organism>
<reference evidence="5" key="1">
    <citation type="submission" date="2022-09" db="EMBL/GenBank/DDBJ databases">
        <title>Fusarium specimens isolated from Avocado Roots.</title>
        <authorList>
            <person name="Stajich J."/>
            <person name="Roper C."/>
            <person name="Heimlech-Rivalta G."/>
        </authorList>
    </citation>
    <scope>NUCLEOTIDE SEQUENCE</scope>
    <source>
        <strain evidence="5">CF00136</strain>
    </source>
</reference>
<feature type="domain" description="NmrA-like" evidence="4">
    <location>
        <begin position="4"/>
        <end position="285"/>
    </location>
</feature>
<keyword evidence="6" id="KW-1185">Reference proteome</keyword>
<evidence type="ECO:0000259" key="4">
    <source>
        <dbReference type="Pfam" id="PF05368"/>
    </source>
</evidence>
<evidence type="ECO:0000313" key="6">
    <source>
        <dbReference type="Proteomes" id="UP001152049"/>
    </source>
</evidence>
<evidence type="ECO:0000313" key="5">
    <source>
        <dbReference type="EMBL" id="KAJ4268848.1"/>
    </source>
</evidence>
<dbReference type="Pfam" id="PF05368">
    <property type="entry name" value="NmrA"/>
    <property type="match status" value="1"/>
</dbReference>
<dbReference type="InterPro" id="IPR051609">
    <property type="entry name" value="NmrA/Isoflavone_reductase-like"/>
</dbReference>
<dbReference type="SUPFAM" id="SSF51735">
    <property type="entry name" value="NAD(P)-binding Rossmann-fold domains"/>
    <property type="match status" value="1"/>
</dbReference>
<dbReference type="PANTHER" id="PTHR47706">
    <property type="entry name" value="NMRA-LIKE FAMILY PROTEIN"/>
    <property type="match status" value="1"/>
</dbReference>
<gene>
    <name evidence="5" type="ORF">NW762_002918</name>
</gene>
<dbReference type="GO" id="GO:0016491">
    <property type="term" value="F:oxidoreductase activity"/>
    <property type="evidence" value="ECO:0007669"/>
    <property type="project" value="UniProtKB-KW"/>
</dbReference>
<dbReference type="AlphaFoldDB" id="A0A9W8VJ15"/>
<dbReference type="OrthoDB" id="419598at2759"/>
<dbReference type="CDD" id="cd05259">
    <property type="entry name" value="PCBER_SDR_a"/>
    <property type="match status" value="1"/>
</dbReference>
<name>A0A9W8VJ15_9HYPO</name>
<keyword evidence="3" id="KW-0560">Oxidoreductase</keyword>
<accession>A0A9W8VJ15</accession>
<proteinExistence type="inferred from homology"/>
<evidence type="ECO:0000256" key="3">
    <source>
        <dbReference type="ARBA" id="ARBA00023002"/>
    </source>
</evidence>
<dbReference type="InterPro" id="IPR008030">
    <property type="entry name" value="NmrA-like"/>
</dbReference>
<dbReference type="Gene3D" id="3.40.50.720">
    <property type="entry name" value="NAD(P)-binding Rossmann-like Domain"/>
    <property type="match status" value="1"/>
</dbReference>
<keyword evidence="2" id="KW-0521">NADP</keyword>
<evidence type="ECO:0000256" key="2">
    <source>
        <dbReference type="ARBA" id="ARBA00022857"/>
    </source>
</evidence>
<dbReference type="PANTHER" id="PTHR47706:SF4">
    <property type="entry name" value="NMRA-LIKE DOMAIN-CONTAINING PROTEIN"/>
    <property type="match status" value="1"/>
</dbReference>
<dbReference type="InterPro" id="IPR036291">
    <property type="entry name" value="NAD(P)-bd_dom_sf"/>
</dbReference>
<evidence type="ECO:0000256" key="1">
    <source>
        <dbReference type="ARBA" id="ARBA00005725"/>
    </source>
</evidence>
<dbReference type="EMBL" id="JAOQAZ010000003">
    <property type="protein sequence ID" value="KAJ4268848.1"/>
    <property type="molecule type" value="Genomic_DNA"/>
</dbReference>
<comment type="caution">
    <text evidence="5">The sequence shown here is derived from an EMBL/GenBank/DDBJ whole genome shotgun (WGS) entry which is preliminary data.</text>
</comment>
<dbReference type="InterPro" id="IPR045312">
    <property type="entry name" value="PCBER-like"/>
</dbReference>